<gene>
    <name evidence="2" type="ORF">JAAARDRAFT_37430</name>
</gene>
<reference evidence="3" key="1">
    <citation type="journal article" date="2014" name="Proc. Natl. Acad. Sci. U.S.A.">
        <title>Extensive sampling of basidiomycete genomes demonstrates inadequacy of the white-rot/brown-rot paradigm for wood decay fungi.</title>
        <authorList>
            <person name="Riley R."/>
            <person name="Salamov A.A."/>
            <person name="Brown D.W."/>
            <person name="Nagy L.G."/>
            <person name="Floudas D."/>
            <person name="Held B.W."/>
            <person name="Levasseur A."/>
            <person name="Lombard V."/>
            <person name="Morin E."/>
            <person name="Otillar R."/>
            <person name="Lindquist E.A."/>
            <person name="Sun H."/>
            <person name="LaButti K.M."/>
            <person name="Schmutz J."/>
            <person name="Jabbour D."/>
            <person name="Luo H."/>
            <person name="Baker S.E."/>
            <person name="Pisabarro A.G."/>
            <person name="Walton J.D."/>
            <person name="Blanchette R.A."/>
            <person name="Henrissat B."/>
            <person name="Martin F."/>
            <person name="Cullen D."/>
            <person name="Hibbett D.S."/>
            <person name="Grigoriev I.V."/>
        </authorList>
    </citation>
    <scope>NUCLEOTIDE SEQUENCE [LARGE SCALE GENOMIC DNA]</scope>
    <source>
        <strain evidence="3">MUCL 33604</strain>
    </source>
</reference>
<feature type="region of interest" description="Disordered" evidence="1">
    <location>
        <begin position="21"/>
        <end position="49"/>
    </location>
</feature>
<dbReference type="HOGENOM" id="CLU_3143282_0_0_1"/>
<name>A0A067PKG7_9AGAM</name>
<proteinExistence type="predicted"/>
<dbReference type="InParanoid" id="A0A067PKG7"/>
<organism evidence="2 3">
    <name type="scientific">Jaapia argillacea MUCL 33604</name>
    <dbReference type="NCBI Taxonomy" id="933084"/>
    <lineage>
        <taxon>Eukaryota</taxon>
        <taxon>Fungi</taxon>
        <taxon>Dikarya</taxon>
        <taxon>Basidiomycota</taxon>
        <taxon>Agaricomycotina</taxon>
        <taxon>Agaricomycetes</taxon>
        <taxon>Agaricomycetidae</taxon>
        <taxon>Jaapiales</taxon>
        <taxon>Jaapiaceae</taxon>
        <taxon>Jaapia</taxon>
    </lineage>
</organism>
<keyword evidence="3" id="KW-1185">Reference proteome</keyword>
<dbReference type="AlphaFoldDB" id="A0A067PKG7"/>
<accession>A0A067PKG7</accession>
<dbReference type="Proteomes" id="UP000027265">
    <property type="component" value="Unassembled WGS sequence"/>
</dbReference>
<evidence type="ECO:0000313" key="3">
    <source>
        <dbReference type="Proteomes" id="UP000027265"/>
    </source>
</evidence>
<dbReference type="EMBL" id="KL197725">
    <property type="protein sequence ID" value="KDQ55408.1"/>
    <property type="molecule type" value="Genomic_DNA"/>
</dbReference>
<evidence type="ECO:0000256" key="1">
    <source>
        <dbReference type="SAM" id="MobiDB-lite"/>
    </source>
</evidence>
<protein>
    <submittedName>
        <fullName evidence="2">Uncharacterized protein</fullName>
    </submittedName>
</protein>
<feature type="compositionally biased region" description="Polar residues" evidence="1">
    <location>
        <begin position="32"/>
        <end position="49"/>
    </location>
</feature>
<sequence length="49" mass="5838">MIQDLREYEPQILRYLQVSPKKQKHQYLHQFPTKSQDPGIVTSGQRGRL</sequence>
<evidence type="ECO:0000313" key="2">
    <source>
        <dbReference type="EMBL" id="KDQ55408.1"/>
    </source>
</evidence>